<accession>A0A0H5RAM7</accession>
<protein>
    <recommendedName>
        <fullName evidence="1">DM8 domain-containing protein</fullName>
    </recommendedName>
</protein>
<proteinExistence type="predicted"/>
<feature type="domain" description="DM8" evidence="1">
    <location>
        <begin position="80"/>
        <end position="163"/>
    </location>
</feature>
<sequence length="264" mass="30375">MWVSLTRTAESEWRLAARGRKAASRWVGIDRTRGRSEIIMERVVRRWLTTEEIRTELDAIARFLVQTGKTTLEEQIAEMVRNLDTVLGKRVRDESFQEIHHGRWDEIWPGWRSIYLISTIVLLSDQGLSSKQHLNLIDMALIFGGQLIRHQLTALAEQISSELSCEFSPTCERIPIVINCDPSPSSVPWSSPQPITRLTHCDLYTFHEKFVSLHIPVIIEGALGSWPAVHQNLFTDASFLKRKFVSLFHLSDTNHFIVRFPVDC</sequence>
<name>A0A0H5RAM7_9EUKA</name>
<dbReference type="Pfam" id="PF24472">
    <property type="entry name" value="ARM_KDM8_N"/>
    <property type="match status" value="1"/>
</dbReference>
<reference evidence="2" key="1">
    <citation type="submission" date="2015-04" db="EMBL/GenBank/DDBJ databases">
        <title>The genome sequence of the plant pathogenic Rhizarian Plasmodiophora brassicae reveals insights in its biotrophic life cycle and the origin of chitin synthesis.</title>
        <authorList>
            <person name="Schwelm A."/>
            <person name="Fogelqvist J."/>
            <person name="Knaust A."/>
            <person name="Julke S."/>
            <person name="Lilja T."/>
            <person name="Dhandapani V."/>
            <person name="Bonilla-Rosso G."/>
            <person name="Karlsson M."/>
            <person name="Shevchenko A."/>
            <person name="Choi S.R."/>
            <person name="Kim H.G."/>
            <person name="Park J.Y."/>
            <person name="Lim Y.P."/>
            <person name="Ludwig-Muller J."/>
            <person name="Dixelius C."/>
        </authorList>
    </citation>
    <scope>NUCLEOTIDE SEQUENCE</scope>
    <source>
        <tissue evidence="2">Potato root galls</tissue>
    </source>
</reference>
<dbReference type="AlphaFoldDB" id="A0A0H5RAM7"/>
<evidence type="ECO:0000259" key="1">
    <source>
        <dbReference type="Pfam" id="PF24472"/>
    </source>
</evidence>
<organism evidence="2">
    <name type="scientific">Spongospora subterranea</name>
    <dbReference type="NCBI Taxonomy" id="70186"/>
    <lineage>
        <taxon>Eukaryota</taxon>
        <taxon>Sar</taxon>
        <taxon>Rhizaria</taxon>
        <taxon>Endomyxa</taxon>
        <taxon>Phytomyxea</taxon>
        <taxon>Plasmodiophorida</taxon>
        <taxon>Plasmodiophoridae</taxon>
        <taxon>Spongospora</taxon>
    </lineage>
</organism>
<dbReference type="EMBL" id="HACM01010778">
    <property type="protein sequence ID" value="CRZ11220.1"/>
    <property type="molecule type" value="Transcribed_RNA"/>
</dbReference>
<dbReference type="InterPro" id="IPR056520">
    <property type="entry name" value="ARM_KDM8_N"/>
</dbReference>
<evidence type="ECO:0000313" key="2">
    <source>
        <dbReference type="EMBL" id="CRZ11220.1"/>
    </source>
</evidence>